<evidence type="ECO:0000313" key="1">
    <source>
        <dbReference type="EMBL" id="MCD7469011.1"/>
    </source>
</evidence>
<protein>
    <submittedName>
        <fullName evidence="1">Uncharacterized protein</fullName>
    </submittedName>
</protein>
<dbReference type="EMBL" id="JACEIK010001392">
    <property type="protein sequence ID" value="MCD7469011.1"/>
    <property type="molecule type" value="Genomic_DNA"/>
</dbReference>
<sequence length="127" mass="14889">MWTTPKRMQHNVELFLSSHWVNCRRGTQTLQFHILCDLRFNTGATSFLSSNPGDDTPRVLEIMPVKPDTGVRSYFLIIHAIPFQEMNWWSDKIEFVIFWVRAQQAFASSDYSTHFDYSTLMEALPLK</sequence>
<name>A0ABS8TDE1_DATST</name>
<dbReference type="Proteomes" id="UP000823775">
    <property type="component" value="Unassembled WGS sequence"/>
</dbReference>
<proteinExistence type="predicted"/>
<gene>
    <name evidence="1" type="ORF">HAX54_007626</name>
</gene>
<accession>A0ABS8TDE1</accession>
<reference evidence="1 2" key="1">
    <citation type="journal article" date="2021" name="BMC Genomics">
        <title>Datura genome reveals duplications of psychoactive alkaloid biosynthetic genes and high mutation rate following tissue culture.</title>
        <authorList>
            <person name="Rajewski A."/>
            <person name="Carter-House D."/>
            <person name="Stajich J."/>
            <person name="Litt A."/>
        </authorList>
    </citation>
    <scope>NUCLEOTIDE SEQUENCE [LARGE SCALE GENOMIC DNA]</scope>
    <source>
        <strain evidence="1">AR-01</strain>
    </source>
</reference>
<keyword evidence="2" id="KW-1185">Reference proteome</keyword>
<evidence type="ECO:0000313" key="2">
    <source>
        <dbReference type="Proteomes" id="UP000823775"/>
    </source>
</evidence>
<organism evidence="1 2">
    <name type="scientific">Datura stramonium</name>
    <name type="common">Jimsonweed</name>
    <name type="synonym">Common thornapple</name>
    <dbReference type="NCBI Taxonomy" id="4076"/>
    <lineage>
        <taxon>Eukaryota</taxon>
        <taxon>Viridiplantae</taxon>
        <taxon>Streptophyta</taxon>
        <taxon>Embryophyta</taxon>
        <taxon>Tracheophyta</taxon>
        <taxon>Spermatophyta</taxon>
        <taxon>Magnoliopsida</taxon>
        <taxon>eudicotyledons</taxon>
        <taxon>Gunneridae</taxon>
        <taxon>Pentapetalae</taxon>
        <taxon>asterids</taxon>
        <taxon>lamiids</taxon>
        <taxon>Solanales</taxon>
        <taxon>Solanaceae</taxon>
        <taxon>Solanoideae</taxon>
        <taxon>Datureae</taxon>
        <taxon>Datura</taxon>
    </lineage>
</organism>
<comment type="caution">
    <text evidence="1">The sequence shown here is derived from an EMBL/GenBank/DDBJ whole genome shotgun (WGS) entry which is preliminary data.</text>
</comment>